<dbReference type="InterPro" id="IPR028325">
    <property type="entry name" value="VG_K_chnl"/>
</dbReference>
<evidence type="ECO:0008006" key="20">
    <source>
        <dbReference type="Google" id="ProtNLM"/>
    </source>
</evidence>
<keyword evidence="8" id="KW-0630">Potassium</keyword>
<organism evidence="18 19">
    <name type="scientific">Caenorhabditis nigoni</name>
    <dbReference type="NCBI Taxonomy" id="1611254"/>
    <lineage>
        <taxon>Eukaryota</taxon>
        <taxon>Metazoa</taxon>
        <taxon>Ecdysozoa</taxon>
        <taxon>Nematoda</taxon>
        <taxon>Chromadorea</taxon>
        <taxon>Rhabditida</taxon>
        <taxon>Rhabditina</taxon>
        <taxon>Rhabditomorpha</taxon>
        <taxon>Rhabditoidea</taxon>
        <taxon>Rhabditidae</taxon>
        <taxon>Peloderinae</taxon>
        <taxon>Caenorhabditis</taxon>
    </lineage>
</organism>
<keyword evidence="10" id="KW-0406">Ion transport</keyword>
<dbReference type="Gene3D" id="1.10.287.70">
    <property type="match status" value="1"/>
</dbReference>
<dbReference type="CDD" id="cd18317">
    <property type="entry name" value="BTB_POZ_Kv"/>
    <property type="match status" value="1"/>
</dbReference>
<feature type="transmembrane region" description="Helical" evidence="14">
    <location>
        <begin position="316"/>
        <end position="339"/>
    </location>
</feature>
<keyword evidence="3" id="KW-1003">Cell membrane</keyword>
<dbReference type="InterPro" id="IPR027359">
    <property type="entry name" value="Volt_channel_dom_sf"/>
</dbReference>
<evidence type="ECO:0000256" key="2">
    <source>
        <dbReference type="ARBA" id="ARBA00022448"/>
    </source>
</evidence>
<reference evidence="19" key="1">
    <citation type="submission" date="2017-10" db="EMBL/GenBank/DDBJ databases">
        <title>Rapid genome shrinkage in a self-fertile nematode reveals novel sperm competition proteins.</title>
        <authorList>
            <person name="Yin D."/>
            <person name="Schwarz E.M."/>
            <person name="Thomas C.G."/>
            <person name="Felde R.L."/>
            <person name="Korf I.F."/>
            <person name="Cutter A.D."/>
            <person name="Schartner C.M."/>
            <person name="Ralston E.J."/>
            <person name="Meyer B.J."/>
            <person name="Haag E.S."/>
        </authorList>
    </citation>
    <scope>NUCLEOTIDE SEQUENCE [LARGE SCALE GENOMIC DNA]</scope>
    <source>
        <strain evidence="19">JU1422</strain>
    </source>
</reference>
<dbReference type="PRINTS" id="PR01494">
    <property type="entry name" value="KV9CHANNEL"/>
</dbReference>
<keyword evidence="5 14" id="KW-0812">Transmembrane</keyword>
<evidence type="ECO:0000259" key="16">
    <source>
        <dbReference type="Pfam" id="PF02214"/>
    </source>
</evidence>
<evidence type="ECO:0000259" key="15">
    <source>
        <dbReference type="Pfam" id="PF00520"/>
    </source>
</evidence>
<dbReference type="Gene3D" id="3.30.710.10">
    <property type="entry name" value="Potassium Channel Kv1.1, Chain A"/>
    <property type="match status" value="1"/>
</dbReference>
<feature type="transmembrane region" description="Helical" evidence="14">
    <location>
        <begin position="351"/>
        <end position="368"/>
    </location>
</feature>
<feature type="compositionally biased region" description="Polar residues" evidence="13">
    <location>
        <begin position="728"/>
        <end position="738"/>
    </location>
</feature>
<evidence type="ECO:0000256" key="4">
    <source>
        <dbReference type="ARBA" id="ARBA00022538"/>
    </source>
</evidence>
<keyword evidence="2" id="KW-0813">Transport</keyword>
<evidence type="ECO:0000256" key="1">
    <source>
        <dbReference type="ARBA" id="ARBA00004651"/>
    </source>
</evidence>
<evidence type="ECO:0000313" key="18">
    <source>
        <dbReference type="EMBL" id="PIC28162.1"/>
    </source>
</evidence>
<dbReference type="Proteomes" id="UP000230233">
    <property type="component" value="Chromosome V"/>
</dbReference>
<dbReference type="InterPro" id="IPR005821">
    <property type="entry name" value="Ion_trans_dom"/>
</dbReference>
<feature type="compositionally biased region" description="Polar residues" evidence="13">
    <location>
        <begin position="617"/>
        <end position="626"/>
    </location>
</feature>
<evidence type="ECO:0000256" key="6">
    <source>
        <dbReference type="ARBA" id="ARBA00022826"/>
    </source>
</evidence>
<feature type="transmembrane region" description="Helical" evidence="14">
    <location>
        <begin position="183"/>
        <end position="204"/>
    </location>
</feature>
<dbReference type="OrthoDB" id="415460at2759"/>
<dbReference type="SUPFAM" id="SSF81324">
    <property type="entry name" value="Voltage-gated potassium channels"/>
    <property type="match status" value="1"/>
</dbReference>
<evidence type="ECO:0000256" key="12">
    <source>
        <dbReference type="ARBA" id="ARBA00023303"/>
    </source>
</evidence>
<evidence type="ECO:0000256" key="3">
    <source>
        <dbReference type="ARBA" id="ARBA00022475"/>
    </source>
</evidence>
<dbReference type="GO" id="GO:0051260">
    <property type="term" value="P:protein homooligomerization"/>
    <property type="evidence" value="ECO:0007669"/>
    <property type="project" value="InterPro"/>
</dbReference>
<dbReference type="PANTHER" id="PTHR11537:SF271">
    <property type="entry name" value="BTB DOMAIN-CONTAINING PROTEIN"/>
    <property type="match status" value="1"/>
</dbReference>
<name>A0A2G5TLJ7_9PELO</name>
<dbReference type="InterPro" id="IPR007282">
    <property type="entry name" value="NOT2/3/5_C"/>
</dbReference>
<feature type="domain" description="Potassium channel tetramerisation-type BTB" evidence="16">
    <location>
        <begin position="28"/>
        <end position="127"/>
    </location>
</feature>
<dbReference type="InterPro" id="IPR003971">
    <property type="entry name" value="K_chnl_volt-dep_Kv5/Kv9"/>
</dbReference>
<dbReference type="InterPro" id="IPR011333">
    <property type="entry name" value="SKP1/BTB/POZ_sf"/>
</dbReference>
<dbReference type="Pfam" id="PF02214">
    <property type="entry name" value="BTB_2"/>
    <property type="match status" value="1"/>
</dbReference>
<accession>A0A2G5TLJ7</accession>
<feature type="compositionally biased region" description="Low complexity" evidence="13">
    <location>
        <begin position="513"/>
        <end position="526"/>
    </location>
</feature>
<feature type="compositionally biased region" description="Low complexity" evidence="13">
    <location>
        <begin position="579"/>
        <end position="588"/>
    </location>
</feature>
<dbReference type="InterPro" id="IPR038635">
    <property type="entry name" value="CCR4-NOT_su2/3/5_C_sf"/>
</dbReference>
<evidence type="ECO:0000256" key="8">
    <source>
        <dbReference type="ARBA" id="ARBA00022958"/>
    </source>
</evidence>
<feature type="region of interest" description="Disordered" evidence="13">
    <location>
        <begin position="446"/>
        <end position="555"/>
    </location>
</feature>
<evidence type="ECO:0000256" key="14">
    <source>
        <dbReference type="SAM" id="Phobius"/>
    </source>
</evidence>
<dbReference type="InterPro" id="IPR003968">
    <property type="entry name" value="K_chnl_volt-dep_Kv"/>
</dbReference>
<feature type="compositionally biased region" description="Low complexity" evidence="13">
    <location>
        <begin position="1166"/>
        <end position="1181"/>
    </location>
</feature>
<feature type="region of interest" description="Disordered" evidence="13">
    <location>
        <begin position="1166"/>
        <end position="1195"/>
    </location>
</feature>
<proteinExistence type="predicted"/>
<dbReference type="PRINTS" id="PR00169">
    <property type="entry name" value="KCHANNEL"/>
</dbReference>
<evidence type="ECO:0000313" key="19">
    <source>
        <dbReference type="Proteomes" id="UP000230233"/>
    </source>
</evidence>
<keyword evidence="11 14" id="KW-0472">Membrane</keyword>
<sequence length="1195" mass="133029">MNEEVPLIESSVVETVPNGSVSRLPDIVFVNVGGRKARLNSDIITRRLATSRLAVFCEKSHVERLTDCDAYFESTSEYYFERSPIIFEYVIDFYVTGKLHRPMDICPIRLRYELDYWRIPTPFMSLCCILEENNNIAGKLSTEKAFVDSSLPSSCFDKVVLGPQRLKLYRLMENPRSSSGAKVFSVGSAVFVLLSLLGLILSSMPELQDENKEPHYLLHYLELLCMVYFTFEYLARLLVNPKKAEFIRSPLNVIDLLTVLPFMIEAFNELQWMKEFRGAMLVVRVMRLARVARIFKLARYSTGLRAFGETMKKSAAELSMLGMFLVTGIMLFSTAIYFFERDEPNSKFYSIPAACWWCVITMTTVGYGDLVPITAGGKVVAALASVCGIIVLAFPISMIIDKFAESTGGWSGGEGDEEQGHQMAMHRTVHPLNGDNNLETTKSLLIKRKSNHPPERAVHSRMVRRGSRTSGPSSVNNTTSSSGSSEAHWKSGRAHSVHSAETSLAKSGKSESTDSSPASQQSSSPSVHKKGGAKVARSSSNWRGSRGGGTSGRSAIMDSKFMITSEDFPALPGVPGMRSTHGGTSHSTPSKYLKREREKDTGKHFTGDLAVADDSGIATSRGTTPTEVVGNGRVTSRISKGDFDSKKKPSSGPLSVDSGKRKNGSPVKERPPRGSLKHGRFAQNQAVVVPSPKKKTIHANAANTAPSFMKLSKIGQKVPERRGGPRVHNQSPQSATSAENDKENNTPKKDANHIVPSLPKIEQNVDILSEIDKEELKEQPKNVDVMPDRPMKKLSAGNLANVANVPPYCIFHPSDVPKIILGPNGEMTNIPSTMLTDQFGMAAMLPILDIVKNRSVHANVASLTEEELREKVNNENIEMTSIGFDLNELGVPMKTQESNPKKIWESFSGPFGTQPLLPTSMGLTYNQVPSVYYTGRTLQANFDMLHNIPEKFGVHELFYIFYNLPKEVWQLNAARELQYRGWRFNIKEKLWVLKKLGDREEFTPTPPQSAFTPSRPNQEDVMVGVFEIYDAEKARICSAELVLCRSDFEVPAWEQKVPDNYQRMLATVFSKEALWGPREDRKNYGFMQGISGMFPNMRPKGAANLTISKPTQPSERRLLSFVDSPDVTSNFESPFGSVQPPTTEDMHRQQQMYALLVQKMQMQSLQTQQQQLHQHLNMPNQPSTSSTSASNYFPN</sequence>
<keyword evidence="7" id="KW-0851">Voltage-gated channel</keyword>
<evidence type="ECO:0000256" key="11">
    <source>
        <dbReference type="ARBA" id="ARBA00023136"/>
    </source>
</evidence>
<dbReference type="AlphaFoldDB" id="A0A2G5TLJ7"/>
<dbReference type="FunFam" id="2.30.30.1020:FF:000027">
    <property type="entry name" value="Protein CBR-TAG-153"/>
    <property type="match status" value="1"/>
</dbReference>
<dbReference type="SUPFAM" id="SSF54695">
    <property type="entry name" value="POZ domain"/>
    <property type="match status" value="1"/>
</dbReference>
<feature type="domain" description="Ion transport" evidence="15">
    <location>
        <begin position="182"/>
        <end position="407"/>
    </location>
</feature>
<evidence type="ECO:0000256" key="5">
    <source>
        <dbReference type="ARBA" id="ARBA00022692"/>
    </source>
</evidence>
<dbReference type="GO" id="GO:0006355">
    <property type="term" value="P:regulation of DNA-templated transcription"/>
    <property type="evidence" value="ECO:0007669"/>
    <property type="project" value="InterPro"/>
</dbReference>
<dbReference type="Gene3D" id="2.30.30.1020">
    <property type="entry name" value="CCR4-NOT complex subunit 2/3/5, C-terminal domain"/>
    <property type="match status" value="1"/>
</dbReference>
<evidence type="ECO:0000256" key="7">
    <source>
        <dbReference type="ARBA" id="ARBA00022882"/>
    </source>
</evidence>
<dbReference type="Gene3D" id="1.20.120.350">
    <property type="entry name" value="Voltage-gated potassium channels. Chain C"/>
    <property type="match status" value="1"/>
</dbReference>
<keyword evidence="6" id="KW-0631">Potassium channel</keyword>
<dbReference type="Pfam" id="PF00520">
    <property type="entry name" value="Ion_trans"/>
    <property type="match status" value="1"/>
</dbReference>
<feature type="domain" description="NOT2/NOT3/NOT5 C-terminal" evidence="17">
    <location>
        <begin position="928"/>
        <end position="996"/>
    </location>
</feature>
<comment type="subcellular location">
    <subcellularLocation>
        <location evidence="1">Cell membrane</location>
        <topology evidence="1">Multi-pass membrane protein</topology>
    </subcellularLocation>
</comment>
<feature type="compositionally biased region" description="Basic and acidic residues" evidence="13">
    <location>
        <begin position="593"/>
        <end position="606"/>
    </location>
</feature>
<evidence type="ECO:0000256" key="13">
    <source>
        <dbReference type="SAM" id="MobiDB-lite"/>
    </source>
</evidence>
<dbReference type="EMBL" id="PDUG01000005">
    <property type="protein sequence ID" value="PIC28162.1"/>
    <property type="molecule type" value="Genomic_DNA"/>
</dbReference>
<feature type="compositionally biased region" description="Basic and acidic residues" evidence="13">
    <location>
        <begin position="739"/>
        <end position="752"/>
    </location>
</feature>
<keyword evidence="4" id="KW-0633">Potassium transport</keyword>
<dbReference type="GO" id="GO:0001508">
    <property type="term" value="P:action potential"/>
    <property type="evidence" value="ECO:0007669"/>
    <property type="project" value="TreeGrafter"/>
</dbReference>
<dbReference type="PANTHER" id="PTHR11537">
    <property type="entry name" value="VOLTAGE-GATED POTASSIUM CHANNEL"/>
    <property type="match status" value="1"/>
</dbReference>
<feature type="region of interest" description="Disordered" evidence="13">
    <location>
        <begin position="567"/>
        <end position="756"/>
    </location>
</feature>
<dbReference type="Pfam" id="PF04153">
    <property type="entry name" value="NOT2_3_5_C"/>
    <property type="match status" value="1"/>
</dbReference>
<feature type="compositionally biased region" description="Low complexity" evidence="13">
    <location>
        <begin position="469"/>
        <end position="485"/>
    </location>
</feature>
<dbReference type="STRING" id="1611254.A0A2G5TLJ7"/>
<dbReference type="GO" id="GO:2000036">
    <property type="term" value="P:regulation of stem cell population maintenance"/>
    <property type="evidence" value="ECO:0007669"/>
    <property type="project" value="UniProtKB-ARBA"/>
</dbReference>
<protein>
    <recommendedName>
        <fullName evidence="20">BTB domain-containing protein</fullName>
    </recommendedName>
</protein>
<dbReference type="FunFam" id="1.10.287.70:FF:000005">
    <property type="entry name" value="potassium voltage-gated channel subfamily G member 1"/>
    <property type="match status" value="1"/>
</dbReference>
<comment type="caution">
    <text evidence="18">The sequence shown here is derived from an EMBL/GenBank/DDBJ whole genome shotgun (WGS) entry which is preliminary data.</text>
</comment>
<keyword evidence="19" id="KW-1185">Reference proteome</keyword>
<gene>
    <name evidence="18" type="primary">Cnig_chr_V.g20168</name>
    <name evidence="18" type="ORF">B9Z55_020168</name>
</gene>
<keyword evidence="9 14" id="KW-1133">Transmembrane helix</keyword>
<evidence type="ECO:0000256" key="9">
    <source>
        <dbReference type="ARBA" id="ARBA00022989"/>
    </source>
</evidence>
<dbReference type="PRINTS" id="PR01491">
    <property type="entry name" value="KVCHANNEL"/>
</dbReference>
<evidence type="ECO:0000259" key="17">
    <source>
        <dbReference type="Pfam" id="PF04153"/>
    </source>
</evidence>
<dbReference type="GO" id="GO:0005251">
    <property type="term" value="F:delayed rectifier potassium channel activity"/>
    <property type="evidence" value="ECO:0007669"/>
    <property type="project" value="TreeGrafter"/>
</dbReference>
<keyword evidence="12" id="KW-0407">Ion channel</keyword>
<feature type="transmembrane region" description="Helical" evidence="14">
    <location>
        <begin position="380"/>
        <end position="400"/>
    </location>
</feature>
<feature type="compositionally biased region" description="Polar residues" evidence="13">
    <location>
        <begin position="1182"/>
        <end position="1195"/>
    </location>
</feature>
<dbReference type="InterPro" id="IPR003131">
    <property type="entry name" value="T1-type_BTB"/>
</dbReference>
<dbReference type="GO" id="GO:0008076">
    <property type="term" value="C:voltage-gated potassium channel complex"/>
    <property type="evidence" value="ECO:0007669"/>
    <property type="project" value="InterPro"/>
</dbReference>
<evidence type="ECO:0000256" key="10">
    <source>
        <dbReference type="ARBA" id="ARBA00023065"/>
    </source>
</evidence>
<feature type="transmembrane region" description="Helical" evidence="14">
    <location>
        <begin position="216"/>
        <end position="234"/>
    </location>
</feature>